<keyword evidence="2" id="KW-1185">Reference proteome</keyword>
<gene>
    <name evidence="1" type="ORF">KK062_12350</name>
</gene>
<comment type="caution">
    <text evidence="1">The sequence shown here is derived from an EMBL/GenBank/DDBJ whole genome shotgun (WGS) entry which is preliminary data.</text>
</comment>
<accession>A0AAP2DZC3</accession>
<name>A0AAP2DZC3_9BACT</name>
<dbReference type="EMBL" id="JAHESE010000010">
    <property type="protein sequence ID" value="MBT1709023.1"/>
    <property type="molecule type" value="Genomic_DNA"/>
</dbReference>
<sequence length="252" mass="26865">MKTTSTPAPETGRNLVKSMNSFARVCAVALAVIFTACQEDEIAPTDPSLKHQTVAASPIAGGAAVSFTSASTFGTVRLDNTGVYYVEDFFQGTPGTGTDPHVPNATYYYRFDLVDGGTSSNYVLRFAGTANGDITVASGYTLAYTSTNFNSVTSSTATTAVTGAFGYNNITMGTPTSFTVNPLHPGWYNYNIVNHIVYPLADNGGSVTLVITNTSTGVKYKVEPQDIYQGGIPNSATPPNNYPYLKFRYKQL</sequence>
<dbReference type="Proteomes" id="UP001319080">
    <property type="component" value="Unassembled WGS sequence"/>
</dbReference>
<reference evidence="1 2" key="1">
    <citation type="submission" date="2021-05" db="EMBL/GenBank/DDBJ databases">
        <title>A Polyphasic approach of four new species of the genus Ohtaekwangia: Ohtaekwangia histidinii sp. nov., Ohtaekwangia cretensis sp. nov., Ohtaekwangia indiensis sp. nov., Ohtaekwangia reichenbachii sp. nov. from diverse environment.</title>
        <authorList>
            <person name="Octaviana S."/>
        </authorList>
    </citation>
    <scope>NUCLEOTIDE SEQUENCE [LARGE SCALE GENOMIC DNA]</scope>
    <source>
        <strain evidence="1 2">PWU5</strain>
    </source>
</reference>
<organism evidence="1 2">
    <name type="scientific">Dawidia cretensis</name>
    <dbReference type="NCBI Taxonomy" id="2782350"/>
    <lineage>
        <taxon>Bacteria</taxon>
        <taxon>Pseudomonadati</taxon>
        <taxon>Bacteroidota</taxon>
        <taxon>Cytophagia</taxon>
        <taxon>Cytophagales</taxon>
        <taxon>Chryseotaleaceae</taxon>
        <taxon>Dawidia</taxon>
    </lineage>
</organism>
<evidence type="ECO:0000313" key="2">
    <source>
        <dbReference type="Proteomes" id="UP001319080"/>
    </source>
</evidence>
<proteinExistence type="predicted"/>
<dbReference type="AlphaFoldDB" id="A0AAP2DZC3"/>
<protein>
    <submittedName>
        <fullName evidence="1">Uncharacterized protein</fullName>
    </submittedName>
</protein>
<evidence type="ECO:0000313" key="1">
    <source>
        <dbReference type="EMBL" id="MBT1709023.1"/>
    </source>
</evidence>
<dbReference type="RefSeq" id="WP_254084607.1">
    <property type="nucleotide sequence ID" value="NZ_JAHESE010000010.1"/>
</dbReference>